<dbReference type="AlphaFoldDB" id="A0A1M7RBL7"/>
<accession>A0A1M7RBL7</accession>
<proteinExistence type="predicted"/>
<sequence length="45" mass="4855">MVGLVVSTQKGYGRNLIRIESRLGAYMATQVVTSSLTIDNGGKRI</sequence>
<protein>
    <submittedName>
        <fullName evidence="1">Uncharacterized protein</fullName>
    </submittedName>
</protein>
<dbReference type="Proteomes" id="UP000184339">
    <property type="component" value="Unassembled WGS sequence"/>
</dbReference>
<keyword evidence="2" id="KW-1185">Reference proteome</keyword>
<dbReference type="EMBL" id="FRCX01000018">
    <property type="protein sequence ID" value="SHN43677.1"/>
    <property type="molecule type" value="Genomic_DNA"/>
</dbReference>
<evidence type="ECO:0000313" key="1">
    <source>
        <dbReference type="EMBL" id="SHN43677.1"/>
    </source>
</evidence>
<reference evidence="2" key="1">
    <citation type="submission" date="2016-11" db="EMBL/GenBank/DDBJ databases">
        <authorList>
            <person name="Varghese N."/>
            <person name="Submissions S."/>
        </authorList>
    </citation>
    <scope>NUCLEOTIDE SEQUENCE [LARGE SCALE GENOMIC DNA]</scope>
    <source>
        <strain evidence="2">Sac-22</strain>
    </source>
</reference>
<organism evidence="1 2">
    <name type="scientific">Duganella sacchari</name>
    <dbReference type="NCBI Taxonomy" id="551987"/>
    <lineage>
        <taxon>Bacteria</taxon>
        <taxon>Pseudomonadati</taxon>
        <taxon>Pseudomonadota</taxon>
        <taxon>Betaproteobacteria</taxon>
        <taxon>Burkholderiales</taxon>
        <taxon>Oxalobacteraceae</taxon>
        <taxon>Telluria group</taxon>
        <taxon>Duganella</taxon>
    </lineage>
</organism>
<evidence type="ECO:0000313" key="2">
    <source>
        <dbReference type="Proteomes" id="UP000184339"/>
    </source>
</evidence>
<name>A0A1M7RBL7_9BURK</name>
<gene>
    <name evidence="1" type="ORF">SAMN05192549_11824</name>
</gene>